<proteinExistence type="predicted"/>
<dbReference type="EMBL" id="JAIXCQ010000002">
    <property type="protein sequence ID" value="MCA5892386.1"/>
    <property type="molecule type" value="Genomic_DNA"/>
</dbReference>
<reference evidence="5 6" key="1">
    <citation type="submission" date="2021-09" db="EMBL/GenBank/DDBJ databases">
        <title>Isoptericola luteus sp. nov., a novel bacterium isolated from Harbin, the capital city of Heilongjiang province.</title>
        <authorList>
            <person name="Li J."/>
        </authorList>
    </citation>
    <scope>NUCLEOTIDE SEQUENCE [LARGE SCALE GENOMIC DNA]</scope>
    <source>
        <strain evidence="5 6">NEAU-Y5</strain>
    </source>
</reference>
<dbReference type="SUPFAM" id="SSF53187">
    <property type="entry name" value="Zn-dependent exopeptidases"/>
    <property type="match status" value="1"/>
</dbReference>
<evidence type="ECO:0000259" key="4">
    <source>
        <dbReference type="Pfam" id="PF07687"/>
    </source>
</evidence>
<dbReference type="PANTHER" id="PTHR43808">
    <property type="entry name" value="ACETYLORNITHINE DEACETYLASE"/>
    <property type="match status" value="1"/>
</dbReference>
<evidence type="ECO:0000256" key="3">
    <source>
        <dbReference type="NCBIfam" id="TIGR01900"/>
    </source>
</evidence>
<name>A0ABS7ZDM8_9MICO</name>
<gene>
    <name evidence="5" type="primary">dapE</name>
    <name evidence="5" type="ORF">LEP48_03340</name>
</gene>
<keyword evidence="6" id="KW-1185">Reference proteome</keyword>
<dbReference type="Proteomes" id="UP001319870">
    <property type="component" value="Unassembled WGS sequence"/>
</dbReference>
<dbReference type="Gene3D" id="3.30.70.360">
    <property type="match status" value="1"/>
</dbReference>
<evidence type="ECO:0000313" key="5">
    <source>
        <dbReference type="EMBL" id="MCA5892386.1"/>
    </source>
</evidence>
<dbReference type="InterPro" id="IPR036264">
    <property type="entry name" value="Bact_exopeptidase_dim_dom"/>
</dbReference>
<dbReference type="Gene3D" id="3.40.630.10">
    <property type="entry name" value="Zn peptidases"/>
    <property type="match status" value="1"/>
</dbReference>
<keyword evidence="2 5" id="KW-0378">Hydrolase</keyword>
<dbReference type="Pfam" id="PF01546">
    <property type="entry name" value="Peptidase_M20"/>
    <property type="match status" value="1"/>
</dbReference>
<dbReference type="InterPro" id="IPR050072">
    <property type="entry name" value="Peptidase_M20A"/>
</dbReference>
<dbReference type="PANTHER" id="PTHR43808:SF31">
    <property type="entry name" value="N-ACETYL-L-CITRULLINE DEACETYLASE"/>
    <property type="match status" value="1"/>
</dbReference>
<dbReference type="NCBIfam" id="TIGR01900">
    <property type="entry name" value="dapE-gram_pos"/>
    <property type="match status" value="1"/>
</dbReference>
<dbReference type="GO" id="GO:0009014">
    <property type="term" value="F:succinyl-diaminopimelate desuccinylase activity"/>
    <property type="evidence" value="ECO:0007669"/>
    <property type="project" value="UniProtKB-EC"/>
</dbReference>
<protein>
    <recommendedName>
        <fullName evidence="3">Succinyl-diaminopimelate desuccinylase</fullName>
        <ecNumber evidence="3">3.5.1.18</ecNumber>
    </recommendedName>
</protein>
<dbReference type="InterPro" id="IPR010174">
    <property type="entry name" value="Succinyl-DAP_deSuclase_DapE"/>
</dbReference>
<evidence type="ECO:0000313" key="6">
    <source>
        <dbReference type="Proteomes" id="UP001319870"/>
    </source>
</evidence>
<evidence type="ECO:0000256" key="1">
    <source>
        <dbReference type="ARBA" id="ARBA00022723"/>
    </source>
</evidence>
<feature type="domain" description="Peptidase M20 dimerisation" evidence="4">
    <location>
        <begin position="183"/>
        <end position="280"/>
    </location>
</feature>
<organism evidence="5 6">
    <name type="scientific">Isoptericola luteus</name>
    <dbReference type="NCBI Taxonomy" id="2879484"/>
    <lineage>
        <taxon>Bacteria</taxon>
        <taxon>Bacillati</taxon>
        <taxon>Actinomycetota</taxon>
        <taxon>Actinomycetes</taxon>
        <taxon>Micrococcales</taxon>
        <taxon>Promicromonosporaceae</taxon>
        <taxon>Isoptericola</taxon>
    </lineage>
</organism>
<sequence length="386" mass="40100">MLELLDPDEVASSDLVDLLAAICDVPSVSGDETALADAVERALRAQAHLEVVRDGDAVVARTTFGRSRRVVLAGHLDTVPLTAEPNLPTRLVTAPDGEVEMWGRGTVDMKGGIAIMLALAAEVGRPGREPGVDVTWVLYDHEEVEATKNGLGRLARNRPDLLAGDFAILGESSNNGIEGGCNGTLRVEVRTTGVAAHSARSWTGVNAIHAAAPVLAALAAYDPREIEVDGLVYREGMNAVAISGGIAGNVVPDACTVTVNFRFAPSRSIAEAEAHVRELFAGFEVVVTDAAPGARPGLDAPLAADFVAAVLGATGGVPRPKYGWTDVARFAELGVPAVNFGPGDPALAHKDDERLPVARLAVGRDALRAWLLGASTGEAVEARDGA</sequence>
<dbReference type="SUPFAM" id="SSF55031">
    <property type="entry name" value="Bacterial exopeptidase dimerisation domain"/>
    <property type="match status" value="1"/>
</dbReference>
<accession>A0ABS7ZDM8</accession>
<keyword evidence="1" id="KW-0479">Metal-binding</keyword>
<evidence type="ECO:0000256" key="2">
    <source>
        <dbReference type="ARBA" id="ARBA00022801"/>
    </source>
</evidence>
<dbReference type="EC" id="3.5.1.18" evidence="3"/>
<comment type="caution">
    <text evidence="5">The sequence shown here is derived from an EMBL/GenBank/DDBJ whole genome shotgun (WGS) entry which is preliminary data.</text>
</comment>
<dbReference type="Pfam" id="PF07687">
    <property type="entry name" value="M20_dimer"/>
    <property type="match status" value="1"/>
</dbReference>
<dbReference type="InterPro" id="IPR002933">
    <property type="entry name" value="Peptidase_M20"/>
</dbReference>
<dbReference type="InterPro" id="IPR011650">
    <property type="entry name" value="Peptidase_M20_dimer"/>
</dbReference>